<feature type="transmembrane region" description="Helical" evidence="8">
    <location>
        <begin position="129"/>
        <end position="153"/>
    </location>
</feature>
<feature type="transmembrane region" description="Helical" evidence="8">
    <location>
        <begin position="311"/>
        <end position="330"/>
    </location>
</feature>
<evidence type="ECO:0000256" key="4">
    <source>
        <dbReference type="ARBA" id="ARBA00022597"/>
    </source>
</evidence>
<gene>
    <name evidence="10" type="ORF">FM121_06325</name>
</gene>
<dbReference type="GO" id="GO:0009401">
    <property type="term" value="P:phosphoenolpyruvate-dependent sugar phosphotransferase system"/>
    <property type="evidence" value="ECO:0007669"/>
    <property type="project" value="InterPro"/>
</dbReference>
<dbReference type="GO" id="GO:0008982">
    <property type="term" value="F:protein-N(PI)-phosphohistidine-sugar phosphotransferase activity"/>
    <property type="evidence" value="ECO:0007669"/>
    <property type="project" value="InterPro"/>
</dbReference>
<dbReference type="InterPro" id="IPR003352">
    <property type="entry name" value="PTS_EIIC"/>
</dbReference>
<feature type="transmembrane region" description="Helical" evidence="8">
    <location>
        <begin position="173"/>
        <end position="197"/>
    </location>
</feature>
<evidence type="ECO:0000256" key="3">
    <source>
        <dbReference type="ARBA" id="ARBA00022475"/>
    </source>
</evidence>
<dbReference type="AlphaFoldDB" id="A0A1X6WPW8"/>
<dbReference type="Proteomes" id="UP000195918">
    <property type="component" value="Unassembled WGS sequence"/>
</dbReference>
<dbReference type="EMBL" id="FWFD01000009">
    <property type="protein sequence ID" value="SLM85696.1"/>
    <property type="molecule type" value="Genomic_DNA"/>
</dbReference>
<evidence type="ECO:0000313" key="10">
    <source>
        <dbReference type="EMBL" id="SLM85696.1"/>
    </source>
</evidence>
<keyword evidence="4" id="KW-0762">Sugar transport</keyword>
<keyword evidence="6 8" id="KW-1133">Transmembrane helix</keyword>
<organism evidence="10 11">
    <name type="scientific">Vagococcus fluvialis bH819</name>
    <dbReference type="NCBI Taxonomy" id="1255619"/>
    <lineage>
        <taxon>Bacteria</taxon>
        <taxon>Bacillati</taxon>
        <taxon>Bacillota</taxon>
        <taxon>Bacilli</taxon>
        <taxon>Lactobacillales</taxon>
        <taxon>Enterococcaceae</taxon>
        <taxon>Vagococcus</taxon>
    </lineage>
</organism>
<name>A0A1X6WPW8_9ENTE</name>
<feature type="transmembrane region" description="Helical" evidence="8">
    <location>
        <begin position="105"/>
        <end position="122"/>
    </location>
</feature>
<evidence type="ECO:0000256" key="7">
    <source>
        <dbReference type="ARBA" id="ARBA00023136"/>
    </source>
</evidence>
<feature type="transmembrane region" description="Helical" evidence="8">
    <location>
        <begin position="255"/>
        <end position="273"/>
    </location>
</feature>
<feature type="transmembrane region" description="Helical" evidence="8">
    <location>
        <begin position="44"/>
        <end position="68"/>
    </location>
</feature>
<feature type="transmembrane region" description="Helical" evidence="8">
    <location>
        <begin position="75"/>
        <end position="93"/>
    </location>
</feature>
<feature type="transmembrane region" description="Helical" evidence="8">
    <location>
        <begin position="12"/>
        <end position="32"/>
    </location>
</feature>
<dbReference type="RefSeq" id="WP_086951336.1">
    <property type="nucleotide sequence ID" value="NZ_FWFD01000009.1"/>
</dbReference>
<keyword evidence="5 8" id="KW-0812">Transmembrane</keyword>
<dbReference type="OrthoDB" id="396983at2"/>
<feature type="transmembrane region" description="Helical" evidence="8">
    <location>
        <begin position="209"/>
        <end position="226"/>
    </location>
</feature>
<keyword evidence="11" id="KW-1185">Reference proteome</keyword>
<evidence type="ECO:0000259" key="9">
    <source>
        <dbReference type="Pfam" id="PF13303"/>
    </source>
</evidence>
<proteinExistence type="predicted"/>
<evidence type="ECO:0000256" key="5">
    <source>
        <dbReference type="ARBA" id="ARBA00022692"/>
    </source>
</evidence>
<reference evidence="11" key="1">
    <citation type="submission" date="2017-02" db="EMBL/GenBank/DDBJ databases">
        <authorList>
            <person name="Dridi B."/>
        </authorList>
    </citation>
    <scope>NUCLEOTIDE SEQUENCE [LARGE SCALE GENOMIC DNA]</scope>
    <source>
        <strain evidence="11">bH819</strain>
    </source>
</reference>
<evidence type="ECO:0000256" key="2">
    <source>
        <dbReference type="ARBA" id="ARBA00022448"/>
    </source>
</evidence>
<keyword evidence="3" id="KW-1003">Cell membrane</keyword>
<evidence type="ECO:0000256" key="8">
    <source>
        <dbReference type="SAM" id="Phobius"/>
    </source>
</evidence>
<dbReference type="GO" id="GO:0005886">
    <property type="term" value="C:plasma membrane"/>
    <property type="evidence" value="ECO:0007669"/>
    <property type="project" value="UniProtKB-SubCell"/>
</dbReference>
<feature type="domain" description="Phosphotransferase system EIIC" evidence="9">
    <location>
        <begin position="13"/>
        <end position="343"/>
    </location>
</feature>
<feature type="transmembrane region" description="Helical" evidence="8">
    <location>
        <begin position="280"/>
        <end position="299"/>
    </location>
</feature>
<keyword evidence="2" id="KW-0813">Transport</keyword>
<evidence type="ECO:0000256" key="1">
    <source>
        <dbReference type="ARBA" id="ARBA00004651"/>
    </source>
</evidence>
<keyword evidence="7 8" id="KW-0472">Membrane</keyword>
<dbReference type="Pfam" id="PF13303">
    <property type="entry name" value="PTS_EIIC_2"/>
    <property type="match status" value="1"/>
</dbReference>
<comment type="subcellular location">
    <subcellularLocation>
        <location evidence="1">Cell membrane</location>
        <topology evidence="1">Multi-pass membrane protein</topology>
    </subcellularLocation>
</comment>
<evidence type="ECO:0000313" key="11">
    <source>
        <dbReference type="Proteomes" id="UP000195918"/>
    </source>
</evidence>
<protein>
    <submittedName>
        <fullName evidence="10">Membrane protein, putative</fullName>
    </submittedName>
</protein>
<evidence type="ECO:0000256" key="6">
    <source>
        <dbReference type="ARBA" id="ARBA00022989"/>
    </source>
</evidence>
<accession>A0A1X6WPW8</accession>
<sequence length="347" mass="35513">MSIKSVKPKEFTMNILNGVALGVVVSLIPGALLSELSKALDWSFGLTSTGIAQSLMPIVVGVAVAINFKFTPIQIGSLGMACVVGSGVARVNPDGGFIFQGSGDVINTGLTAAIAVLIILVLGEKLQAFTILVIPTIVTVVGGGLGLLLLPYVKSLTTMLGQFIATLTDLQPVPMAIAIALMFSMMIVSPIATVGIATAISLSGIASGAANLGICAAGFGLCIAGWKANAIPTSLAHFIGSPKMQMANVVKKPKIMLPILCNAAITGSLAAFLDLQGTPFSAGFGFSGLIGPINALALAPGGWSVGNVIKVVIAFLVVPICLGFVFNYLFNKKLGISSSDDYKLNFN</sequence>